<protein>
    <submittedName>
        <fullName evidence="1">Uncharacterized protein</fullName>
    </submittedName>
</protein>
<reference evidence="1 2" key="1">
    <citation type="submission" date="2021-03" db="EMBL/GenBank/DDBJ databases">
        <authorList>
            <person name="King G.J."/>
            <person name="Bancroft I."/>
            <person name="Baten A."/>
            <person name="Bloomfield J."/>
            <person name="Borpatragohain P."/>
            <person name="He Z."/>
            <person name="Irish N."/>
            <person name="Irwin J."/>
            <person name="Liu K."/>
            <person name="Mauleon R.P."/>
            <person name="Moore J."/>
            <person name="Morris R."/>
            <person name="Ostergaard L."/>
            <person name="Wang B."/>
            <person name="Wells R."/>
        </authorList>
    </citation>
    <scope>NUCLEOTIDE SEQUENCE [LARGE SCALE GENOMIC DNA]</scope>
    <source>
        <strain evidence="1">R-o-18</strain>
        <tissue evidence="1">Leaf</tissue>
    </source>
</reference>
<dbReference type="Proteomes" id="UP000823674">
    <property type="component" value="Chromosome A02"/>
</dbReference>
<sequence length="155" mass="16688">MADLSLAQGRGRGKEGAVRFLVRLFGFVSGRRRLLQLRRCRFLSPRGRGYLSSDVIGLDPGGFTVLACLGGWRSRRRVIEARPQLTVLGCAKLLSRLVFTGVEGVCGGDVWIEWFPILSGESTVGLPGDVSKGDDVGAVAFVRAAAGLLRVDRVS</sequence>
<organism evidence="1 2">
    <name type="scientific">Brassica rapa subsp. trilocularis</name>
    <dbReference type="NCBI Taxonomy" id="1813537"/>
    <lineage>
        <taxon>Eukaryota</taxon>
        <taxon>Viridiplantae</taxon>
        <taxon>Streptophyta</taxon>
        <taxon>Embryophyta</taxon>
        <taxon>Tracheophyta</taxon>
        <taxon>Spermatophyta</taxon>
        <taxon>Magnoliopsida</taxon>
        <taxon>eudicotyledons</taxon>
        <taxon>Gunneridae</taxon>
        <taxon>Pentapetalae</taxon>
        <taxon>rosids</taxon>
        <taxon>malvids</taxon>
        <taxon>Brassicales</taxon>
        <taxon>Brassicaceae</taxon>
        <taxon>Brassiceae</taxon>
        <taxon>Brassica</taxon>
    </lineage>
</organism>
<comment type="caution">
    <text evidence="1">The sequence shown here is derived from an EMBL/GenBank/DDBJ whole genome shotgun (WGS) entry which is preliminary data.</text>
</comment>
<keyword evidence="2" id="KW-1185">Reference proteome</keyword>
<evidence type="ECO:0000313" key="1">
    <source>
        <dbReference type="EMBL" id="KAG5411819.1"/>
    </source>
</evidence>
<proteinExistence type="predicted"/>
<gene>
    <name evidence="1" type="primary">A02p050850.1_BraROA</name>
    <name evidence="1" type="ORF">IGI04_008138</name>
</gene>
<name>A0ABQ7NLW2_BRACM</name>
<accession>A0ABQ7NLW2</accession>
<evidence type="ECO:0000313" key="2">
    <source>
        <dbReference type="Proteomes" id="UP000823674"/>
    </source>
</evidence>
<dbReference type="EMBL" id="JADBGQ010000002">
    <property type="protein sequence ID" value="KAG5411819.1"/>
    <property type="molecule type" value="Genomic_DNA"/>
</dbReference>